<accession>A0A108U8D9</accession>
<dbReference type="AlphaFoldDB" id="A0A108U8D9"/>
<keyword evidence="3" id="KW-1185">Reference proteome</keyword>
<comment type="caution">
    <text evidence="2">The sequence shown here is derived from an EMBL/GenBank/DDBJ whole genome shotgun (WGS) entry which is preliminary data.</text>
</comment>
<feature type="signal peptide" evidence="1">
    <location>
        <begin position="1"/>
        <end position="23"/>
    </location>
</feature>
<sequence>MSRLLKISLLGLMIAFASTSAVSVPSYPPLAPGYQRDFFDDQGHLVGRWVNDCDNVHFSQWGVRTDRYTDSPTVCL</sequence>
<protein>
    <recommendedName>
        <fullName evidence="4">Secreted protein</fullName>
    </recommendedName>
</protein>
<evidence type="ECO:0000256" key="1">
    <source>
        <dbReference type="SAM" id="SignalP"/>
    </source>
</evidence>
<keyword evidence="1" id="KW-0732">Signal</keyword>
<reference evidence="2 3" key="1">
    <citation type="journal article" date="2014" name="Genome Announc.">
        <title>Draft Genome Sequence of Lysobacter capsici AZ78, a Bacterium Antagonistic to Plant-Pathogenic Oomycetes.</title>
        <authorList>
            <person name="Puopolo G."/>
            <person name="Sonego P."/>
            <person name="Engelen K."/>
            <person name="Pertot I."/>
        </authorList>
    </citation>
    <scope>NUCLEOTIDE SEQUENCE [LARGE SCALE GENOMIC DNA]</scope>
    <source>
        <strain evidence="2 3">AZ78</strain>
    </source>
</reference>
<dbReference type="Proteomes" id="UP000023435">
    <property type="component" value="Unassembled WGS sequence"/>
</dbReference>
<dbReference type="GeneID" id="97902032"/>
<dbReference type="EMBL" id="JAJA02000001">
    <property type="protein sequence ID" value="KWS04451.1"/>
    <property type="molecule type" value="Genomic_DNA"/>
</dbReference>
<evidence type="ECO:0000313" key="3">
    <source>
        <dbReference type="Proteomes" id="UP000023435"/>
    </source>
</evidence>
<dbReference type="OrthoDB" id="9879385at2"/>
<name>A0A108U8D9_9GAMM</name>
<gene>
    <name evidence="2" type="ORF">AZ78_2000</name>
</gene>
<evidence type="ECO:0008006" key="4">
    <source>
        <dbReference type="Google" id="ProtNLM"/>
    </source>
</evidence>
<dbReference type="Pfam" id="PF19806">
    <property type="entry name" value="DUF6289"/>
    <property type="match status" value="1"/>
</dbReference>
<feature type="chain" id="PRO_5007131671" description="Secreted protein" evidence="1">
    <location>
        <begin position="24"/>
        <end position="76"/>
    </location>
</feature>
<organism evidence="2 3">
    <name type="scientific">Lysobacter capsici AZ78</name>
    <dbReference type="NCBI Taxonomy" id="1444315"/>
    <lineage>
        <taxon>Bacteria</taxon>
        <taxon>Pseudomonadati</taxon>
        <taxon>Pseudomonadota</taxon>
        <taxon>Gammaproteobacteria</taxon>
        <taxon>Lysobacterales</taxon>
        <taxon>Lysobacteraceae</taxon>
        <taxon>Lysobacter</taxon>
    </lineage>
</organism>
<dbReference type="RefSeq" id="WP_036106696.1">
    <property type="nucleotide sequence ID" value="NZ_JAJA02000001.1"/>
</dbReference>
<evidence type="ECO:0000313" key="2">
    <source>
        <dbReference type="EMBL" id="KWS04451.1"/>
    </source>
</evidence>
<dbReference type="InterPro" id="IPR046256">
    <property type="entry name" value="DUF6289"/>
</dbReference>
<proteinExistence type="predicted"/>